<evidence type="ECO:0000259" key="1">
    <source>
        <dbReference type="PROSITE" id="PS50925"/>
    </source>
</evidence>
<dbReference type="OrthoDB" id="196105at2"/>
<dbReference type="Gene3D" id="3.30.70.100">
    <property type="match status" value="1"/>
</dbReference>
<dbReference type="RefSeq" id="WP_134764424.1">
    <property type="nucleotide sequence ID" value="NZ_SOZD01000018.1"/>
</dbReference>
<dbReference type="SUPFAM" id="SSF54975">
    <property type="entry name" value="Acylphosphatase/BLUF domain-like"/>
    <property type="match status" value="1"/>
</dbReference>
<dbReference type="GO" id="GO:0071949">
    <property type="term" value="F:FAD binding"/>
    <property type="evidence" value="ECO:0007669"/>
    <property type="project" value="InterPro"/>
</dbReference>
<reference evidence="2 3" key="1">
    <citation type="submission" date="2019-03" db="EMBL/GenBank/DDBJ databases">
        <title>Jiella endophytica sp. nov., a novel endophytic bacterium isolated from root of Ficus microcarpa Linn. f.</title>
        <authorList>
            <person name="Tuo L."/>
        </authorList>
    </citation>
    <scope>NUCLEOTIDE SEQUENCE [LARGE SCALE GENOMIC DNA]</scope>
    <source>
        <strain evidence="2 3">CBS5Q-3</strain>
    </source>
</reference>
<feature type="domain" description="BLUF" evidence="1">
    <location>
        <begin position="11"/>
        <end position="106"/>
    </location>
</feature>
<sequence>MMTPSTMASSLQRILYRSKARQIGGAPLEPAAVAGIVETSVRNNADCGLSGILLQVDDTFIQLIEGEQAAIEATFERICVDERHSDLVLIDMTSAETRLFPEWSMAHVGSNGDPMRLQVNRDLKEIYLTIETHPDAALKQMRSLLA</sequence>
<proteinExistence type="predicted"/>
<dbReference type="InterPro" id="IPR036046">
    <property type="entry name" value="Acylphosphatase-like_dom_sf"/>
</dbReference>
<dbReference type="EMBL" id="SOZD01000018">
    <property type="protein sequence ID" value="TFF17582.1"/>
    <property type="molecule type" value="Genomic_DNA"/>
</dbReference>
<evidence type="ECO:0000313" key="3">
    <source>
        <dbReference type="Proteomes" id="UP000298179"/>
    </source>
</evidence>
<evidence type="ECO:0000313" key="2">
    <source>
        <dbReference type="EMBL" id="TFF17582.1"/>
    </source>
</evidence>
<dbReference type="GO" id="GO:0009882">
    <property type="term" value="F:blue light photoreceptor activity"/>
    <property type="evidence" value="ECO:0007669"/>
    <property type="project" value="InterPro"/>
</dbReference>
<dbReference type="Pfam" id="PF04940">
    <property type="entry name" value="BLUF"/>
    <property type="match status" value="1"/>
</dbReference>
<accession>A0A4Y8R7J2</accession>
<keyword evidence="3" id="KW-1185">Reference proteome</keyword>
<dbReference type="AlphaFoldDB" id="A0A4Y8R7J2"/>
<dbReference type="SMART" id="SM01034">
    <property type="entry name" value="BLUF"/>
    <property type="match status" value="1"/>
</dbReference>
<protein>
    <submittedName>
        <fullName evidence="2">BLUF domain-containing protein</fullName>
    </submittedName>
</protein>
<gene>
    <name evidence="2" type="ORF">E3C22_23995</name>
</gene>
<dbReference type="Proteomes" id="UP000298179">
    <property type="component" value="Unassembled WGS sequence"/>
</dbReference>
<dbReference type="PROSITE" id="PS50925">
    <property type="entry name" value="BLUF"/>
    <property type="match status" value="1"/>
</dbReference>
<dbReference type="InterPro" id="IPR007024">
    <property type="entry name" value="BLUF_domain"/>
</dbReference>
<organism evidence="2 3">
    <name type="scientific">Jiella endophytica</name>
    <dbReference type="NCBI Taxonomy" id="2558362"/>
    <lineage>
        <taxon>Bacteria</taxon>
        <taxon>Pseudomonadati</taxon>
        <taxon>Pseudomonadota</taxon>
        <taxon>Alphaproteobacteria</taxon>
        <taxon>Hyphomicrobiales</taxon>
        <taxon>Aurantimonadaceae</taxon>
        <taxon>Jiella</taxon>
    </lineage>
</organism>
<name>A0A4Y8R7J2_9HYPH</name>
<comment type="caution">
    <text evidence="2">The sequence shown here is derived from an EMBL/GenBank/DDBJ whole genome shotgun (WGS) entry which is preliminary data.</text>
</comment>